<dbReference type="Proteomes" id="UP001066276">
    <property type="component" value="Chromosome 4_1"/>
</dbReference>
<comment type="caution">
    <text evidence="2">The sequence shown here is derived from an EMBL/GenBank/DDBJ whole genome shotgun (WGS) entry which is preliminary data.</text>
</comment>
<keyword evidence="3" id="KW-1185">Reference proteome</keyword>
<evidence type="ECO:0000313" key="2">
    <source>
        <dbReference type="EMBL" id="KAJ1169947.1"/>
    </source>
</evidence>
<accession>A0AAV7T0L4</accession>
<evidence type="ECO:0000313" key="3">
    <source>
        <dbReference type="Proteomes" id="UP001066276"/>
    </source>
</evidence>
<name>A0AAV7T0L4_PLEWA</name>
<feature type="region of interest" description="Disordered" evidence="1">
    <location>
        <begin position="33"/>
        <end position="52"/>
    </location>
</feature>
<dbReference type="EMBL" id="JANPWB010000007">
    <property type="protein sequence ID" value="KAJ1169947.1"/>
    <property type="molecule type" value="Genomic_DNA"/>
</dbReference>
<protein>
    <submittedName>
        <fullName evidence="2">Uncharacterized protein</fullName>
    </submittedName>
</protein>
<gene>
    <name evidence="2" type="ORF">NDU88_001829</name>
</gene>
<dbReference type="AlphaFoldDB" id="A0AAV7T0L4"/>
<reference evidence="2" key="1">
    <citation type="journal article" date="2022" name="bioRxiv">
        <title>Sequencing and chromosome-scale assembly of the giantPleurodeles waltlgenome.</title>
        <authorList>
            <person name="Brown T."/>
            <person name="Elewa A."/>
            <person name="Iarovenko S."/>
            <person name="Subramanian E."/>
            <person name="Araus A.J."/>
            <person name="Petzold A."/>
            <person name="Susuki M."/>
            <person name="Suzuki K.-i.T."/>
            <person name="Hayashi T."/>
            <person name="Toyoda A."/>
            <person name="Oliveira C."/>
            <person name="Osipova E."/>
            <person name="Leigh N.D."/>
            <person name="Simon A."/>
            <person name="Yun M.H."/>
        </authorList>
    </citation>
    <scope>NUCLEOTIDE SEQUENCE</scope>
    <source>
        <strain evidence="2">20211129_DDA</strain>
        <tissue evidence="2">Liver</tissue>
    </source>
</reference>
<sequence>MERWRWWRSSIQEANFFQSSVTEEGLRGRVSRQEIPGGNGIEIPPASTAGSNVPTVGPAVESTLEVGGSVLVALQPVHYCVQNMVVWTATAGVPVQTVMFIMTILMCS</sequence>
<evidence type="ECO:0000256" key="1">
    <source>
        <dbReference type="SAM" id="MobiDB-lite"/>
    </source>
</evidence>
<organism evidence="2 3">
    <name type="scientific">Pleurodeles waltl</name>
    <name type="common">Iberian ribbed newt</name>
    <dbReference type="NCBI Taxonomy" id="8319"/>
    <lineage>
        <taxon>Eukaryota</taxon>
        <taxon>Metazoa</taxon>
        <taxon>Chordata</taxon>
        <taxon>Craniata</taxon>
        <taxon>Vertebrata</taxon>
        <taxon>Euteleostomi</taxon>
        <taxon>Amphibia</taxon>
        <taxon>Batrachia</taxon>
        <taxon>Caudata</taxon>
        <taxon>Salamandroidea</taxon>
        <taxon>Salamandridae</taxon>
        <taxon>Pleurodelinae</taxon>
        <taxon>Pleurodeles</taxon>
    </lineage>
</organism>
<proteinExistence type="predicted"/>